<sequence>MKIVSSLMLIVLIASIASAEIMSTGDPIGQGKFAVSGNYVKDSKVGTIGSDDMNMSTWGGNIGYGLTDKLDLYFTAASSNVGNLPTGVAMSVATIGLVTNYQFLEEGANSSISVAGRLGYKSMNFSATSFSVTANNIVSQYLAAVEISKKLSAFTPYVGFGYCNYYSGGSEPSTQLGVTVGGSYAWLPNSSILVELTSNTVSASWLPAYSNSQIGVGINYYL</sequence>
<dbReference type="EMBL" id="MEUG01000001">
    <property type="protein sequence ID" value="OGC28093.1"/>
    <property type="molecule type" value="Genomic_DNA"/>
</dbReference>
<protein>
    <recommendedName>
        <fullName evidence="4">Outer membrane protein beta-barrel domain-containing protein</fullName>
    </recommendedName>
</protein>
<evidence type="ECO:0008006" key="4">
    <source>
        <dbReference type="Google" id="ProtNLM"/>
    </source>
</evidence>
<comment type="caution">
    <text evidence="2">The sequence shown here is derived from an EMBL/GenBank/DDBJ whole genome shotgun (WGS) entry which is preliminary data.</text>
</comment>
<dbReference type="Proteomes" id="UP000178602">
    <property type="component" value="Unassembled WGS sequence"/>
</dbReference>
<feature type="signal peptide" evidence="1">
    <location>
        <begin position="1"/>
        <end position="19"/>
    </location>
</feature>
<proteinExistence type="predicted"/>
<reference evidence="2 3" key="1">
    <citation type="journal article" date="2016" name="Nat. Commun.">
        <title>Thousands of microbial genomes shed light on interconnected biogeochemical processes in an aquifer system.</title>
        <authorList>
            <person name="Anantharaman K."/>
            <person name="Brown C.T."/>
            <person name="Hug L.A."/>
            <person name="Sharon I."/>
            <person name="Castelle C.J."/>
            <person name="Probst A.J."/>
            <person name="Thomas B.C."/>
            <person name="Singh A."/>
            <person name="Wilkins M.J."/>
            <person name="Karaoz U."/>
            <person name="Brodie E.L."/>
            <person name="Williams K.H."/>
            <person name="Hubbard S.S."/>
            <person name="Banfield J.F."/>
        </authorList>
    </citation>
    <scope>NUCLEOTIDE SEQUENCE [LARGE SCALE GENOMIC DNA]</scope>
</reference>
<name>A0A1F4T7M3_UNCSA</name>
<feature type="chain" id="PRO_5009514535" description="Outer membrane protein beta-barrel domain-containing protein" evidence="1">
    <location>
        <begin position="20"/>
        <end position="222"/>
    </location>
</feature>
<evidence type="ECO:0000313" key="2">
    <source>
        <dbReference type="EMBL" id="OGC28093.1"/>
    </source>
</evidence>
<gene>
    <name evidence="2" type="ORF">A3K49_03765</name>
</gene>
<evidence type="ECO:0000256" key="1">
    <source>
        <dbReference type="SAM" id="SignalP"/>
    </source>
</evidence>
<evidence type="ECO:0000313" key="3">
    <source>
        <dbReference type="Proteomes" id="UP000178602"/>
    </source>
</evidence>
<organism evidence="2 3">
    <name type="scientific">candidate division WOR-1 bacterium RIFOXYC12_FULL_54_18</name>
    <dbReference type="NCBI Taxonomy" id="1802584"/>
    <lineage>
        <taxon>Bacteria</taxon>
        <taxon>Bacillati</taxon>
        <taxon>Saganbacteria</taxon>
    </lineage>
</organism>
<keyword evidence="1" id="KW-0732">Signal</keyword>
<dbReference type="AlphaFoldDB" id="A0A1F4T7M3"/>
<accession>A0A1F4T7M3</accession>